<feature type="compositionally biased region" description="Pro residues" evidence="1">
    <location>
        <begin position="207"/>
        <end position="217"/>
    </location>
</feature>
<dbReference type="GO" id="GO:1905502">
    <property type="term" value="F:acetyl-CoA binding"/>
    <property type="evidence" value="ECO:0007669"/>
    <property type="project" value="TreeGrafter"/>
</dbReference>
<gene>
    <name evidence="3" type="primary">Nat6</name>
    <name evidence="3" type="ORF">G6Z75_0000643</name>
</gene>
<dbReference type="Pfam" id="PF00583">
    <property type="entry name" value="Acetyltransf_1"/>
    <property type="match status" value="1"/>
</dbReference>
<dbReference type="Gene3D" id="3.40.630.30">
    <property type="match status" value="1"/>
</dbReference>
<comment type="caution">
    <text evidence="3">The sequence shown here is derived from an EMBL/GenBank/DDBJ whole genome shotgun (WGS) entry which is preliminary data.</text>
</comment>
<evidence type="ECO:0000259" key="2">
    <source>
        <dbReference type="PROSITE" id="PS51186"/>
    </source>
</evidence>
<dbReference type="EMBL" id="JAANHZ010000244">
    <property type="protein sequence ID" value="KAG5313652.1"/>
    <property type="molecule type" value="Genomic_DNA"/>
</dbReference>
<name>A0A836EXM8_9HYME</name>
<feature type="region of interest" description="Disordered" evidence="1">
    <location>
        <begin position="191"/>
        <end position="218"/>
    </location>
</feature>
<evidence type="ECO:0000313" key="3">
    <source>
        <dbReference type="EMBL" id="KAG5313652.1"/>
    </source>
</evidence>
<evidence type="ECO:0000256" key="1">
    <source>
        <dbReference type="SAM" id="MobiDB-lite"/>
    </source>
</evidence>
<feature type="domain" description="N-acetyltransferase" evidence="2">
    <location>
        <begin position="47"/>
        <end position="191"/>
    </location>
</feature>
<dbReference type="CDD" id="cd04301">
    <property type="entry name" value="NAT_SF"/>
    <property type="match status" value="1"/>
</dbReference>
<keyword evidence="4" id="KW-1185">Reference proteome</keyword>
<accession>A0A836EXM8</accession>
<sequence length="240" mass="27095">MWDGTERKGSSSFFFLVGANNNRLGHGQISPSLSRSLADMTESDVKYVVIPLHHRPDLIKDCCKLLNSEWPRSETARMKSLSVSCDDFPTCLVLINGENKVLGHCKISLVARSKISCFIESVVIDYRCRSKGLGSRLLRGVEEYVAKRGLKNIYLKTDGQEVFYYKNGYKVCDPFKAYGINDIITASPPLGRTRFKERNGDQSAEQLPPPPPPPPMPAFQLSKFFDMRMLSQKTHMVKKL</sequence>
<feature type="non-terminal residue" evidence="3">
    <location>
        <position position="240"/>
    </location>
</feature>
<dbReference type="PROSITE" id="PS51186">
    <property type="entry name" value="GNAT"/>
    <property type="match status" value="1"/>
</dbReference>
<dbReference type="SUPFAM" id="SSF55729">
    <property type="entry name" value="Acyl-CoA N-acyltransferases (Nat)"/>
    <property type="match status" value="1"/>
</dbReference>
<dbReference type="PANTHER" id="PTHR13538">
    <property type="entry name" value="N-ACETYLTRANSFERASE 6"/>
    <property type="match status" value="1"/>
</dbReference>
<protein>
    <submittedName>
        <fullName evidence="3">NAT6 acetyltransferase</fullName>
    </submittedName>
</protein>
<proteinExistence type="predicted"/>
<evidence type="ECO:0000313" key="4">
    <source>
        <dbReference type="Proteomes" id="UP000667349"/>
    </source>
</evidence>
<dbReference type="InterPro" id="IPR016181">
    <property type="entry name" value="Acyl_CoA_acyltransferase"/>
</dbReference>
<dbReference type="InterPro" id="IPR039840">
    <property type="entry name" value="NAA80"/>
</dbReference>
<dbReference type="PANTHER" id="PTHR13538:SF4">
    <property type="entry name" value="N-ALPHA-ACETYLTRANSFERASE 80"/>
    <property type="match status" value="1"/>
</dbReference>
<dbReference type="AlphaFoldDB" id="A0A836EXM8"/>
<feature type="non-terminal residue" evidence="3">
    <location>
        <position position="1"/>
    </location>
</feature>
<dbReference type="GO" id="GO:0008080">
    <property type="term" value="F:N-acetyltransferase activity"/>
    <property type="evidence" value="ECO:0007669"/>
    <property type="project" value="InterPro"/>
</dbReference>
<keyword evidence="3" id="KW-0808">Transferase</keyword>
<reference evidence="3" key="1">
    <citation type="submission" date="2020-02" db="EMBL/GenBank/DDBJ databases">
        <title>Relaxed selection underlies rapid genomic changes in the transitions from sociality to social parasitism in ants.</title>
        <authorList>
            <person name="Bi X."/>
        </authorList>
    </citation>
    <scope>NUCLEOTIDE SEQUENCE</scope>
    <source>
        <strain evidence="3">BGI-DK2013a</strain>
        <tissue evidence="3">Whole body</tissue>
    </source>
</reference>
<dbReference type="Proteomes" id="UP000667349">
    <property type="component" value="Unassembled WGS sequence"/>
</dbReference>
<organism evidence="3 4">
    <name type="scientific">Acromyrmex insinuator</name>
    <dbReference type="NCBI Taxonomy" id="230686"/>
    <lineage>
        <taxon>Eukaryota</taxon>
        <taxon>Metazoa</taxon>
        <taxon>Ecdysozoa</taxon>
        <taxon>Arthropoda</taxon>
        <taxon>Hexapoda</taxon>
        <taxon>Insecta</taxon>
        <taxon>Pterygota</taxon>
        <taxon>Neoptera</taxon>
        <taxon>Endopterygota</taxon>
        <taxon>Hymenoptera</taxon>
        <taxon>Apocrita</taxon>
        <taxon>Aculeata</taxon>
        <taxon>Formicoidea</taxon>
        <taxon>Formicidae</taxon>
        <taxon>Myrmicinae</taxon>
        <taxon>Acromyrmex</taxon>
    </lineage>
</organism>
<dbReference type="GO" id="GO:0005737">
    <property type="term" value="C:cytoplasm"/>
    <property type="evidence" value="ECO:0007669"/>
    <property type="project" value="TreeGrafter"/>
</dbReference>
<dbReference type="InterPro" id="IPR000182">
    <property type="entry name" value="GNAT_dom"/>
</dbReference>